<comment type="caution">
    <text evidence="2">The sequence shown here is derived from an EMBL/GenBank/DDBJ whole genome shotgun (WGS) entry which is preliminary data.</text>
</comment>
<dbReference type="EMBL" id="ANHY01000002">
    <property type="protein sequence ID" value="EKV32848.1"/>
    <property type="molecule type" value="Genomic_DNA"/>
</dbReference>
<organism evidence="2 3">
    <name type="scientific">Caenispirillum salinarum AK4</name>
    <dbReference type="NCBI Taxonomy" id="1238182"/>
    <lineage>
        <taxon>Bacteria</taxon>
        <taxon>Pseudomonadati</taxon>
        <taxon>Pseudomonadota</taxon>
        <taxon>Alphaproteobacteria</taxon>
        <taxon>Rhodospirillales</taxon>
        <taxon>Novispirillaceae</taxon>
        <taxon>Caenispirillum</taxon>
    </lineage>
</organism>
<proteinExistence type="predicted"/>
<accession>K9HRD3</accession>
<evidence type="ECO:0000313" key="3">
    <source>
        <dbReference type="Proteomes" id="UP000009881"/>
    </source>
</evidence>
<gene>
    <name evidence="2" type="ORF">C882_1686</name>
</gene>
<sequence>MTTDLGSYAFGTFSENEAELERLQRQASIAWPIERAALRAAGLKPGMTVADLACGPGIVSRSLAEEVGAEGRVTGVELNPELLAVARAQPARDGAAVTFEEGNVYDLSNLPAASFDIAYARFLFQHLERPLDALAAIRRILKPGGRLLIADSDDALFDVVPRPAALDVLLQEALAGQQARGGDRLIGRRLAGLMHQAGFVGVRPSVVSVTTDDIDPESFLDITTSFKVELLPEDRRPWARDLLAETYAAARDGSLYGSVGVYFTSGMVPE</sequence>
<dbReference type="RefSeq" id="WP_009538675.1">
    <property type="nucleotide sequence ID" value="NZ_ANHY01000002.1"/>
</dbReference>
<dbReference type="GO" id="GO:0032259">
    <property type="term" value="P:methylation"/>
    <property type="evidence" value="ECO:0007669"/>
    <property type="project" value="UniProtKB-KW"/>
</dbReference>
<keyword evidence="2" id="KW-0808">Transferase</keyword>
<evidence type="ECO:0000313" key="2">
    <source>
        <dbReference type="EMBL" id="EKV32848.1"/>
    </source>
</evidence>
<feature type="domain" description="Methyltransferase type 11" evidence="1">
    <location>
        <begin position="51"/>
        <end position="149"/>
    </location>
</feature>
<dbReference type="CDD" id="cd02440">
    <property type="entry name" value="AdoMet_MTases"/>
    <property type="match status" value="1"/>
</dbReference>
<dbReference type="AlphaFoldDB" id="K9HRD3"/>
<dbReference type="InterPro" id="IPR029063">
    <property type="entry name" value="SAM-dependent_MTases_sf"/>
</dbReference>
<dbReference type="eggNOG" id="COG2226">
    <property type="taxonomic scope" value="Bacteria"/>
</dbReference>
<dbReference type="InterPro" id="IPR013216">
    <property type="entry name" value="Methyltransf_11"/>
</dbReference>
<dbReference type="STRING" id="1238182.C882_1686"/>
<name>K9HRD3_9PROT</name>
<dbReference type="GO" id="GO:0008757">
    <property type="term" value="F:S-adenosylmethionine-dependent methyltransferase activity"/>
    <property type="evidence" value="ECO:0007669"/>
    <property type="project" value="InterPro"/>
</dbReference>
<dbReference type="Proteomes" id="UP000009881">
    <property type="component" value="Unassembled WGS sequence"/>
</dbReference>
<dbReference type="OrthoDB" id="9777638at2"/>
<reference evidence="2 3" key="1">
    <citation type="journal article" date="2013" name="Genome Announc.">
        <title>Draft Genome Sequence of an Alphaproteobacterium, Caenispirillum salinarum AK4(T), Isolated from a Solar Saltern.</title>
        <authorList>
            <person name="Khatri I."/>
            <person name="Singh A."/>
            <person name="Korpole S."/>
            <person name="Pinnaka A.K."/>
            <person name="Subramanian S."/>
        </authorList>
    </citation>
    <scope>NUCLEOTIDE SEQUENCE [LARGE SCALE GENOMIC DNA]</scope>
    <source>
        <strain evidence="2 3">AK4</strain>
    </source>
</reference>
<keyword evidence="2" id="KW-0489">Methyltransferase</keyword>
<protein>
    <submittedName>
        <fullName evidence="2">Methyltransferase</fullName>
    </submittedName>
</protein>
<keyword evidence="3" id="KW-1185">Reference proteome</keyword>
<evidence type="ECO:0000259" key="1">
    <source>
        <dbReference type="Pfam" id="PF08241"/>
    </source>
</evidence>
<dbReference type="Pfam" id="PF08241">
    <property type="entry name" value="Methyltransf_11"/>
    <property type="match status" value="1"/>
</dbReference>
<dbReference type="Gene3D" id="3.40.50.150">
    <property type="entry name" value="Vaccinia Virus protein VP39"/>
    <property type="match status" value="1"/>
</dbReference>
<dbReference type="SUPFAM" id="SSF53335">
    <property type="entry name" value="S-adenosyl-L-methionine-dependent methyltransferases"/>
    <property type="match status" value="1"/>
</dbReference>
<dbReference type="PANTHER" id="PTHR43591">
    <property type="entry name" value="METHYLTRANSFERASE"/>
    <property type="match status" value="1"/>
</dbReference>